<proteinExistence type="predicted"/>
<evidence type="ECO:0000313" key="3">
    <source>
        <dbReference type="EMBL" id="MBL0428025.1"/>
    </source>
</evidence>
<feature type="compositionally biased region" description="Basic and acidic residues" evidence="1">
    <location>
        <begin position="90"/>
        <end position="100"/>
    </location>
</feature>
<feature type="transmembrane region" description="Helical" evidence="2">
    <location>
        <begin position="12"/>
        <end position="37"/>
    </location>
</feature>
<reference evidence="3 4" key="1">
    <citation type="journal article" date="2017" name="Int. J. Syst. Evol. Microbiol.">
        <title>Ramlibacter alkalitolerans sp. nov., alkali-tolerant bacterium isolated from soil of ginseng.</title>
        <authorList>
            <person name="Lee D.H."/>
            <person name="Cha C.J."/>
        </authorList>
    </citation>
    <scope>NUCLEOTIDE SEQUENCE [LARGE SCALE GENOMIC DNA]</scope>
    <source>
        <strain evidence="3 4">KACC 19305</strain>
    </source>
</reference>
<keyword evidence="2" id="KW-0472">Membrane</keyword>
<evidence type="ECO:0000256" key="2">
    <source>
        <dbReference type="SAM" id="Phobius"/>
    </source>
</evidence>
<keyword evidence="2" id="KW-1133">Transmembrane helix</keyword>
<keyword evidence="2" id="KW-0812">Transmembrane</keyword>
<feature type="region of interest" description="Disordered" evidence="1">
    <location>
        <begin position="68"/>
        <end position="100"/>
    </location>
</feature>
<comment type="caution">
    <text evidence="3">The sequence shown here is derived from an EMBL/GenBank/DDBJ whole genome shotgun (WGS) entry which is preliminary data.</text>
</comment>
<dbReference type="RefSeq" id="WP_201692658.1">
    <property type="nucleotide sequence ID" value="NZ_JAEQND010000015.1"/>
</dbReference>
<dbReference type="EMBL" id="JAEQND010000015">
    <property type="protein sequence ID" value="MBL0428025.1"/>
    <property type="molecule type" value="Genomic_DNA"/>
</dbReference>
<accession>A0ABS1JWY9</accession>
<evidence type="ECO:0008006" key="5">
    <source>
        <dbReference type="Google" id="ProtNLM"/>
    </source>
</evidence>
<gene>
    <name evidence="3" type="ORF">JI746_23160</name>
</gene>
<evidence type="ECO:0000313" key="4">
    <source>
        <dbReference type="Proteomes" id="UP000622707"/>
    </source>
</evidence>
<organism evidence="3 4">
    <name type="scientific">Ramlibacter alkalitolerans</name>
    <dbReference type="NCBI Taxonomy" id="2039631"/>
    <lineage>
        <taxon>Bacteria</taxon>
        <taxon>Pseudomonadati</taxon>
        <taxon>Pseudomonadota</taxon>
        <taxon>Betaproteobacteria</taxon>
        <taxon>Burkholderiales</taxon>
        <taxon>Comamonadaceae</taxon>
        <taxon>Ramlibacter</taxon>
    </lineage>
</organism>
<protein>
    <recommendedName>
        <fullName evidence="5">DUF4229 domain-containing protein</fullName>
    </recommendedName>
</protein>
<evidence type="ECO:0000256" key="1">
    <source>
        <dbReference type="SAM" id="MobiDB-lite"/>
    </source>
</evidence>
<dbReference type="Proteomes" id="UP000622707">
    <property type="component" value="Unassembled WGS sequence"/>
</dbReference>
<keyword evidence="4" id="KW-1185">Reference proteome</keyword>
<sequence>MQLLFSLVVRLVLLAAGLLAAALMAVVLTVLLASWLLRAAWALLTGRPIRPFVMRMGPRHAFEEMMRRAAPPRPESRTPRADAAAGARRRLADVTDVDPK</sequence>
<name>A0ABS1JWY9_9BURK</name>